<keyword evidence="2" id="KW-1185">Reference proteome</keyword>
<evidence type="ECO:0000313" key="1">
    <source>
        <dbReference type="EMBL" id="GAF46937.1"/>
    </source>
</evidence>
<evidence type="ECO:0000313" key="2">
    <source>
        <dbReference type="Proteomes" id="UP000019491"/>
    </source>
</evidence>
<dbReference type="AlphaFoldDB" id="X0Q6F9"/>
<comment type="caution">
    <text evidence="1">The sequence shown here is derived from an EMBL/GenBank/DDBJ whole genome shotgun (WGS) entry which is preliminary data.</text>
</comment>
<protein>
    <submittedName>
        <fullName evidence="1">Uncharacterized protein</fullName>
    </submittedName>
</protein>
<proteinExistence type="predicted"/>
<name>X0Q6F9_RHOWR</name>
<dbReference type="Proteomes" id="UP000019491">
    <property type="component" value="Unassembled WGS sequence"/>
</dbReference>
<dbReference type="EMBL" id="BAWF01000035">
    <property type="protein sequence ID" value="GAF46937.1"/>
    <property type="molecule type" value="Genomic_DNA"/>
</dbReference>
<organism evidence="1 2">
    <name type="scientific">Rhodococcus wratislaviensis NBRC 100605</name>
    <dbReference type="NCBI Taxonomy" id="1219028"/>
    <lineage>
        <taxon>Bacteria</taxon>
        <taxon>Bacillati</taxon>
        <taxon>Actinomycetota</taxon>
        <taxon>Actinomycetes</taxon>
        <taxon>Mycobacteriales</taxon>
        <taxon>Nocardiaceae</taxon>
        <taxon>Rhodococcus</taxon>
    </lineage>
</organism>
<accession>X0Q6F9</accession>
<sequence length="126" mass="14105">MNILDVAESARVMPVARNGVGGDPEAFTLDATRGIDMPKSDHRVAQLDRSIAQLDRSIESRLTNYESARRHLPEVAAYVRVQRTLMADHHPEGGRWGALCLADHDPMMPWPCDGVRKFDSPTAYYD</sequence>
<gene>
    <name evidence="1" type="ORF">RW1_035_00820</name>
</gene>
<reference evidence="1 2" key="1">
    <citation type="submission" date="2014-02" db="EMBL/GenBank/DDBJ databases">
        <title>Whole genome shotgun sequence of Rhodococcus wratislaviensis NBRC 100605.</title>
        <authorList>
            <person name="Hosoyama A."/>
            <person name="Tsuchikane K."/>
            <person name="Yoshida I."/>
            <person name="Ohji S."/>
            <person name="Ichikawa N."/>
            <person name="Yamazoe A."/>
            <person name="Fujita N."/>
        </authorList>
    </citation>
    <scope>NUCLEOTIDE SEQUENCE [LARGE SCALE GENOMIC DNA]</scope>
    <source>
        <strain evidence="1 2">NBRC 100605</strain>
    </source>
</reference>